<name>A0ABR7EYP5_9FIRM</name>
<keyword evidence="2" id="KW-1185">Reference proteome</keyword>
<dbReference type="InterPro" id="IPR013783">
    <property type="entry name" value="Ig-like_fold"/>
</dbReference>
<organism evidence="1 2">
    <name type="scientific">Dorea hominis</name>
    <dbReference type="NCBI Taxonomy" id="2763040"/>
    <lineage>
        <taxon>Bacteria</taxon>
        <taxon>Bacillati</taxon>
        <taxon>Bacillota</taxon>
        <taxon>Clostridia</taxon>
        <taxon>Lachnospirales</taxon>
        <taxon>Lachnospiraceae</taxon>
        <taxon>Dorea</taxon>
    </lineage>
</organism>
<dbReference type="InterPro" id="IPR003961">
    <property type="entry name" value="FN3_dom"/>
</dbReference>
<comment type="caution">
    <text evidence="1">The sequence shown here is derived from an EMBL/GenBank/DDBJ whole genome shotgun (WGS) entry which is preliminary data.</text>
</comment>
<dbReference type="CDD" id="cd00063">
    <property type="entry name" value="FN3"/>
    <property type="match status" value="1"/>
</dbReference>
<accession>A0ABR7EYP5</accession>
<protein>
    <submittedName>
        <fullName evidence="1">Fibronectin type III domain-containing protein</fullName>
    </submittedName>
</protein>
<gene>
    <name evidence="1" type="ORF">H8S07_12880</name>
</gene>
<proteinExistence type="predicted"/>
<dbReference type="Proteomes" id="UP000647235">
    <property type="component" value="Unassembled WGS sequence"/>
</dbReference>
<dbReference type="RefSeq" id="WP_186856157.1">
    <property type="nucleotide sequence ID" value="NZ_JACOOY010000020.1"/>
</dbReference>
<dbReference type="SUPFAM" id="SSF49265">
    <property type="entry name" value="Fibronectin type III"/>
    <property type="match status" value="1"/>
</dbReference>
<dbReference type="Gene3D" id="2.60.40.10">
    <property type="entry name" value="Immunoglobulins"/>
    <property type="match status" value="1"/>
</dbReference>
<reference evidence="1 2" key="1">
    <citation type="submission" date="2020-08" db="EMBL/GenBank/DDBJ databases">
        <title>Genome public.</title>
        <authorList>
            <person name="Liu C."/>
            <person name="Sun Q."/>
        </authorList>
    </citation>
    <scope>NUCLEOTIDE SEQUENCE [LARGE SCALE GENOMIC DNA]</scope>
    <source>
        <strain evidence="1 2">NSJ-36</strain>
    </source>
</reference>
<sequence>MKNWKSGRICNYLMKRLLLCALVVGGWFTAGIGAKAESLTHSVEFKSEESQIVQFERADGLEQHIEVTNNTQRPMKVTFSHNVPIRNYNTKLWIGGHEVASRMATAVKDANVLYLYPCQWVEKACEVEFTTSAPAYTDITISAEYIDQKIGFKEDEIGLTKDTAYEIPLSGHPYSLYEGLTGTGTDKRWYKFNVADRAVIDPSFHLVNTERATYFGQNRTFIRVYDSNNNQIYSEGSSQYNGKEAWEPGAKVLTRGTYYVCISTSNAAYYPAIFDFNLNGHDYISAEKIKCSHKEVKKSQLGNIKVVAETVPANSDDKIVEVYDHISGKSWKHNSNKVTHSEVPVYNIKAGRQSWLTFKTKNGKTYTTNLYVPAEKFKKPKVIAYHNYAKVTVGSAKMMGTNARIQIYKGGKWTTVKTVNYMYCPDAMKIKNLKPLTTYKFRTQAYANGTTGTPSDVVTVKTGSAVKPVVKSIKIVQKKKIKVNGWTSPGHWSGGYWYPPIYHKPYTWTKYKVKVTLKKKVPKIGGMRIGDTWTKGNKTSYTVWLPKGAQTGKKLNIYMNTGLSKSNGQGPQIKKVIKAK</sequence>
<evidence type="ECO:0000313" key="2">
    <source>
        <dbReference type="Proteomes" id="UP000647235"/>
    </source>
</evidence>
<dbReference type="Gene3D" id="2.60.120.380">
    <property type="match status" value="1"/>
</dbReference>
<dbReference type="InterPro" id="IPR036116">
    <property type="entry name" value="FN3_sf"/>
</dbReference>
<evidence type="ECO:0000313" key="1">
    <source>
        <dbReference type="EMBL" id="MBC5666132.1"/>
    </source>
</evidence>
<dbReference type="EMBL" id="JACOOY010000020">
    <property type="protein sequence ID" value="MBC5666132.1"/>
    <property type="molecule type" value="Genomic_DNA"/>
</dbReference>